<dbReference type="PANTHER" id="PTHR11851:SF49">
    <property type="entry name" value="MITOCHONDRIAL-PROCESSING PEPTIDASE SUBUNIT ALPHA"/>
    <property type="match status" value="1"/>
</dbReference>
<feature type="domain" description="Peptidase M16 N-terminal" evidence="2">
    <location>
        <begin position="1"/>
        <end position="89"/>
    </location>
</feature>
<feature type="non-terminal residue" evidence="4">
    <location>
        <position position="326"/>
    </location>
</feature>
<dbReference type="InterPro" id="IPR011249">
    <property type="entry name" value="Metalloenz_LuxS/M16"/>
</dbReference>
<dbReference type="InterPro" id="IPR007863">
    <property type="entry name" value="Peptidase_M16_C"/>
</dbReference>
<evidence type="ECO:0000259" key="2">
    <source>
        <dbReference type="Pfam" id="PF00675"/>
    </source>
</evidence>
<dbReference type="PANTHER" id="PTHR11851">
    <property type="entry name" value="METALLOPROTEASE"/>
    <property type="match status" value="1"/>
</dbReference>
<protein>
    <recommendedName>
        <fullName evidence="5">Peptidase M16 C-terminal domain-containing protein</fullName>
    </recommendedName>
</protein>
<dbReference type="InterPro" id="IPR011765">
    <property type="entry name" value="Pept_M16_N"/>
</dbReference>
<dbReference type="Pfam" id="PF05193">
    <property type="entry name" value="Peptidase_M16_C"/>
    <property type="match status" value="1"/>
</dbReference>
<evidence type="ECO:0000259" key="3">
    <source>
        <dbReference type="Pfam" id="PF05193"/>
    </source>
</evidence>
<feature type="domain" description="Peptidase M16 C-terminal" evidence="3">
    <location>
        <begin position="102"/>
        <end position="272"/>
    </location>
</feature>
<dbReference type="GO" id="GO:0046872">
    <property type="term" value="F:metal ion binding"/>
    <property type="evidence" value="ECO:0007669"/>
    <property type="project" value="InterPro"/>
</dbReference>
<evidence type="ECO:0000313" key="4">
    <source>
        <dbReference type="EMBL" id="GAH35668.1"/>
    </source>
</evidence>
<accession>X1GRM5</accession>
<evidence type="ECO:0000256" key="1">
    <source>
        <dbReference type="ARBA" id="ARBA00007261"/>
    </source>
</evidence>
<organism evidence="4">
    <name type="scientific">marine sediment metagenome</name>
    <dbReference type="NCBI Taxonomy" id="412755"/>
    <lineage>
        <taxon>unclassified sequences</taxon>
        <taxon>metagenomes</taxon>
        <taxon>ecological metagenomes</taxon>
    </lineage>
</organism>
<reference evidence="4" key="1">
    <citation type="journal article" date="2014" name="Front. Microbiol.">
        <title>High frequency of phylogenetically diverse reductive dehalogenase-homologous genes in deep subseafloor sedimentary metagenomes.</title>
        <authorList>
            <person name="Kawai M."/>
            <person name="Futagami T."/>
            <person name="Toyoda A."/>
            <person name="Takaki Y."/>
            <person name="Nishi S."/>
            <person name="Hori S."/>
            <person name="Arai W."/>
            <person name="Tsubouchi T."/>
            <person name="Morono Y."/>
            <person name="Uchiyama I."/>
            <person name="Ito T."/>
            <person name="Fujiyama A."/>
            <person name="Inagaki F."/>
            <person name="Takami H."/>
        </authorList>
    </citation>
    <scope>NUCLEOTIDE SEQUENCE</scope>
    <source>
        <strain evidence="4">Expedition CK06-06</strain>
    </source>
</reference>
<dbReference type="Pfam" id="PF00675">
    <property type="entry name" value="Peptidase_M16"/>
    <property type="match status" value="1"/>
</dbReference>
<comment type="caution">
    <text evidence="4">The sequence shown here is derived from an EMBL/GenBank/DDBJ whole genome shotgun (WGS) entry which is preliminary data.</text>
</comment>
<name>X1GRM5_9ZZZZ</name>
<comment type="similarity">
    <text evidence="1">Belongs to the peptidase M16 family.</text>
</comment>
<dbReference type="Gene3D" id="3.30.830.10">
    <property type="entry name" value="Metalloenzyme, LuxS/M16 peptidase-like"/>
    <property type="match status" value="2"/>
</dbReference>
<gene>
    <name evidence="4" type="ORF">S03H2_10482</name>
</gene>
<dbReference type="EMBL" id="BARU01005390">
    <property type="protein sequence ID" value="GAH35668.1"/>
    <property type="molecule type" value="Genomic_DNA"/>
</dbReference>
<dbReference type="AlphaFoldDB" id="X1GRM5"/>
<evidence type="ECO:0008006" key="5">
    <source>
        <dbReference type="Google" id="ProtNLM"/>
    </source>
</evidence>
<dbReference type="InterPro" id="IPR050361">
    <property type="entry name" value="MPP/UQCRC_Complex"/>
</dbReference>
<proteinExistence type="inferred from homology"/>
<sequence>MGAEFNAFTDKENCCAYADFIDTHLDSCTELLFDILTNPSFLTEHIKTEKKVIIEEIKMVEDNPSDNIMNYFYEAVLDRHPLSLPILGTNNSLKNIKKSAILGYFKEKFGIGGIVISAAGNIKHKDLIDKIKKNISGMENRKYINDFTGQEPPENGRVKKIHDSKTSSVHMCFGGLGCRRDSEDKYPISLFTNLFGGSMSSRLVQKIREEEGLAYSIFSSNAQYLDTGVTIIYSASSPKNAGRILKLIKDEIVDIKRRGVNEVELERAKENLKGNIVLSVEDMSSRMFRLGKGLLFNKKVLTINQILKKIDKVKQNDLDGIVDKYF</sequence>
<dbReference type="SUPFAM" id="SSF63411">
    <property type="entry name" value="LuxS/MPP-like metallohydrolase"/>
    <property type="match status" value="2"/>
</dbReference>